<dbReference type="PhylomeDB" id="A0A022QDN4"/>
<dbReference type="GO" id="GO:0003723">
    <property type="term" value="F:RNA binding"/>
    <property type="evidence" value="ECO:0007669"/>
    <property type="project" value="UniProtKB-KW"/>
</dbReference>
<dbReference type="Pfam" id="PF04857">
    <property type="entry name" value="CAF1"/>
    <property type="match status" value="2"/>
</dbReference>
<dbReference type="Gene3D" id="3.30.420.10">
    <property type="entry name" value="Ribonuclease H-like superfamily/Ribonuclease H"/>
    <property type="match status" value="1"/>
</dbReference>
<keyword evidence="14" id="KW-0805">Transcription regulation</keyword>
<comment type="cofactor">
    <cofactor evidence="2">
        <name>a divalent metal cation</name>
        <dbReference type="ChEBI" id="CHEBI:60240"/>
    </cofactor>
</comment>
<evidence type="ECO:0000256" key="11">
    <source>
        <dbReference type="ARBA" id="ARBA00022801"/>
    </source>
</evidence>
<keyword evidence="12" id="KW-0269">Exonuclease</keyword>
<dbReference type="InterPro" id="IPR006941">
    <property type="entry name" value="RNase_CAF1"/>
</dbReference>
<comment type="similarity">
    <text evidence="5">Belongs to the CAF1 family.</text>
</comment>
<sequence>MYLQPPADSIDFREVWAENLDKEFEIIRSIIDDYYCVAMDTEFPGVILKPLRIFPNTNEENYQCLKENVNTMKLIQLGLTLTNEKGDLPTCGETGLFIVWQFNFRDFNPSEDIYNSDSIHLLRGCGIDFEKHVAEGVDATRFAELLMSSGVVLNESVYWVTFQCGHDFGYLLKLLTGRELPETREEFFKFIKLYFPVIYDIKHMIQFVELYGGLNKVARTLKVDRVGTSHQAGSDSLLTSSVFRTLRDTRLQESIETYAGVMHGLGIN</sequence>
<comment type="subunit">
    <text evidence="6">Component of the CCR4-NOT complex, at least composed of CRR4 and CAF1 proteins.</text>
</comment>
<dbReference type="PANTHER" id="PTHR10797">
    <property type="entry name" value="CCR4-NOT TRANSCRIPTION COMPLEX SUBUNIT"/>
    <property type="match status" value="1"/>
</dbReference>
<evidence type="ECO:0000313" key="19">
    <source>
        <dbReference type="Proteomes" id="UP000030748"/>
    </source>
</evidence>
<keyword evidence="8" id="KW-0963">Cytoplasm</keyword>
<dbReference type="GO" id="GO:0046872">
    <property type="term" value="F:metal ion binding"/>
    <property type="evidence" value="ECO:0007669"/>
    <property type="project" value="UniProtKB-KW"/>
</dbReference>
<evidence type="ECO:0000256" key="7">
    <source>
        <dbReference type="ARBA" id="ARBA00012161"/>
    </source>
</evidence>
<evidence type="ECO:0000256" key="5">
    <source>
        <dbReference type="ARBA" id="ARBA00008372"/>
    </source>
</evidence>
<keyword evidence="9" id="KW-0540">Nuclease</keyword>
<dbReference type="EMBL" id="KI632119">
    <property type="protein sequence ID" value="EYU24605.1"/>
    <property type="molecule type" value="Genomic_DNA"/>
</dbReference>
<evidence type="ECO:0000256" key="16">
    <source>
        <dbReference type="ARBA" id="ARBA00023242"/>
    </source>
</evidence>
<protein>
    <recommendedName>
        <fullName evidence="7">poly(A)-specific ribonuclease</fullName>
        <ecNumber evidence="7">3.1.13.4</ecNumber>
    </recommendedName>
</protein>
<evidence type="ECO:0000256" key="3">
    <source>
        <dbReference type="ARBA" id="ARBA00004123"/>
    </source>
</evidence>
<dbReference type="SUPFAM" id="SSF53098">
    <property type="entry name" value="Ribonuclease H-like"/>
    <property type="match status" value="1"/>
</dbReference>
<evidence type="ECO:0000256" key="10">
    <source>
        <dbReference type="ARBA" id="ARBA00022723"/>
    </source>
</evidence>
<dbReference type="GO" id="GO:0004535">
    <property type="term" value="F:poly(A)-specific ribonuclease activity"/>
    <property type="evidence" value="ECO:0000318"/>
    <property type="project" value="GO_Central"/>
</dbReference>
<evidence type="ECO:0000256" key="8">
    <source>
        <dbReference type="ARBA" id="ARBA00022490"/>
    </source>
</evidence>
<reference evidence="18 19" key="1">
    <citation type="journal article" date="2013" name="Proc. Natl. Acad. Sci. U.S.A.">
        <title>Fine-scale variation in meiotic recombination in Mimulus inferred from population shotgun sequencing.</title>
        <authorList>
            <person name="Hellsten U."/>
            <person name="Wright K.M."/>
            <person name="Jenkins J."/>
            <person name="Shu S."/>
            <person name="Yuan Y."/>
            <person name="Wessler S.R."/>
            <person name="Schmutz J."/>
            <person name="Willis J.H."/>
            <person name="Rokhsar D.S."/>
        </authorList>
    </citation>
    <scope>NUCLEOTIDE SEQUENCE [LARGE SCALE GENOMIC DNA]</scope>
    <source>
        <strain evidence="19">cv. DUN x IM62</strain>
    </source>
</reference>
<evidence type="ECO:0000256" key="2">
    <source>
        <dbReference type="ARBA" id="ARBA00001968"/>
    </source>
</evidence>
<dbReference type="eggNOG" id="KOG0304">
    <property type="taxonomic scope" value="Eukaryota"/>
</dbReference>
<evidence type="ECO:0000256" key="12">
    <source>
        <dbReference type="ARBA" id="ARBA00022839"/>
    </source>
</evidence>
<evidence type="ECO:0000256" key="1">
    <source>
        <dbReference type="ARBA" id="ARBA00001663"/>
    </source>
</evidence>
<keyword evidence="16" id="KW-0539">Nucleus</keyword>
<name>A0A022QDN4_ERYGU</name>
<dbReference type="OMA" id="NEENYQC"/>
<evidence type="ECO:0000256" key="14">
    <source>
        <dbReference type="ARBA" id="ARBA00023015"/>
    </source>
</evidence>
<evidence type="ECO:0000256" key="17">
    <source>
        <dbReference type="ARBA" id="ARBA00025148"/>
    </source>
</evidence>
<keyword evidence="13" id="KW-0694">RNA-binding</keyword>
<dbReference type="KEGG" id="egt:105972263"/>
<dbReference type="AlphaFoldDB" id="A0A022QDN4"/>
<gene>
    <name evidence="18" type="ORF">MIMGU_mgv1a011876mg</name>
</gene>
<evidence type="ECO:0000256" key="13">
    <source>
        <dbReference type="ARBA" id="ARBA00022884"/>
    </source>
</evidence>
<dbReference type="GO" id="GO:0005634">
    <property type="term" value="C:nucleus"/>
    <property type="evidence" value="ECO:0007669"/>
    <property type="project" value="UniProtKB-SubCell"/>
</dbReference>
<dbReference type="Proteomes" id="UP000030748">
    <property type="component" value="Unassembled WGS sequence"/>
</dbReference>
<dbReference type="GO" id="GO:0000932">
    <property type="term" value="C:P-body"/>
    <property type="evidence" value="ECO:0000318"/>
    <property type="project" value="GO_Central"/>
</dbReference>
<evidence type="ECO:0000256" key="15">
    <source>
        <dbReference type="ARBA" id="ARBA00023163"/>
    </source>
</evidence>
<dbReference type="InterPro" id="IPR012337">
    <property type="entry name" value="RNaseH-like_sf"/>
</dbReference>
<proteinExistence type="inferred from homology"/>
<organism evidence="18 19">
    <name type="scientific">Erythranthe guttata</name>
    <name type="common">Yellow monkey flower</name>
    <name type="synonym">Mimulus guttatus</name>
    <dbReference type="NCBI Taxonomy" id="4155"/>
    <lineage>
        <taxon>Eukaryota</taxon>
        <taxon>Viridiplantae</taxon>
        <taxon>Streptophyta</taxon>
        <taxon>Embryophyta</taxon>
        <taxon>Tracheophyta</taxon>
        <taxon>Spermatophyta</taxon>
        <taxon>Magnoliopsida</taxon>
        <taxon>eudicotyledons</taxon>
        <taxon>Gunneridae</taxon>
        <taxon>Pentapetalae</taxon>
        <taxon>asterids</taxon>
        <taxon>lamiids</taxon>
        <taxon>Lamiales</taxon>
        <taxon>Phrymaceae</taxon>
        <taxon>Erythranthe</taxon>
    </lineage>
</organism>
<dbReference type="OrthoDB" id="1164111at2759"/>
<accession>A0A022QDN4</accession>
<dbReference type="GO" id="GO:0030015">
    <property type="term" value="C:CCR4-NOT core complex"/>
    <property type="evidence" value="ECO:0000318"/>
    <property type="project" value="GO_Central"/>
</dbReference>
<dbReference type="GO" id="GO:0000288">
    <property type="term" value="P:nuclear-transcribed mRNA catabolic process, deadenylation-dependent decay"/>
    <property type="evidence" value="ECO:0000318"/>
    <property type="project" value="GO_Central"/>
</dbReference>
<evidence type="ECO:0000313" key="18">
    <source>
        <dbReference type="EMBL" id="EYU24605.1"/>
    </source>
</evidence>
<comment type="subcellular location">
    <subcellularLocation>
        <location evidence="4">Cytoplasm</location>
    </subcellularLocation>
    <subcellularLocation>
        <location evidence="3">Nucleus</location>
    </subcellularLocation>
</comment>
<dbReference type="InterPro" id="IPR036397">
    <property type="entry name" value="RNaseH_sf"/>
</dbReference>
<dbReference type="EC" id="3.1.13.4" evidence="7"/>
<evidence type="ECO:0000256" key="4">
    <source>
        <dbReference type="ARBA" id="ARBA00004496"/>
    </source>
</evidence>
<evidence type="ECO:0000256" key="9">
    <source>
        <dbReference type="ARBA" id="ARBA00022722"/>
    </source>
</evidence>
<evidence type="ECO:0000256" key="6">
    <source>
        <dbReference type="ARBA" id="ARBA00011757"/>
    </source>
</evidence>
<comment type="function">
    <text evidence="17">Ubiquitous transcription factor required for a diverse set of processes. It is a component of the CCR4 complex involved in the control of gene expression.</text>
</comment>
<keyword evidence="19" id="KW-1185">Reference proteome</keyword>
<keyword evidence="15" id="KW-0804">Transcription</keyword>
<dbReference type="InterPro" id="IPR039637">
    <property type="entry name" value="CNOT7/CNOT8/Pop2"/>
</dbReference>
<comment type="catalytic activity">
    <reaction evidence="1">
        <text>Exonucleolytic cleavage of poly(A) to 5'-AMP.</text>
        <dbReference type="EC" id="3.1.13.4"/>
    </reaction>
</comment>
<keyword evidence="11" id="KW-0378">Hydrolase</keyword>
<keyword evidence="10" id="KW-0479">Metal-binding</keyword>
<dbReference type="STRING" id="4155.A0A022QDN4"/>